<dbReference type="PANTHER" id="PTHR31941:SF1">
    <property type="entry name" value="CYTOSKELETAL SIGNALING PROTEIN SLM1"/>
    <property type="match status" value="1"/>
</dbReference>
<feature type="region of interest" description="Disordered" evidence="2">
    <location>
        <begin position="485"/>
        <end position="516"/>
    </location>
</feature>
<protein>
    <submittedName>
        <fullName evidence="4">ARAD1C34760p</fullName>
    </submittedName>
</protein>
<evidence type="ECO:0000313" key="4">
    <source>
        <dbReference type="EMBL" id="CDP35403.1"/>
    </source>
</evidence>
<dbReference type="InterPro" id="IPR046868">
    <property type="entry name" value="BAR_4"/>
</dbReference>
<feature type="domain" description="PH" evidence="3">
    <location>
        <begin position="379"/>
        <end position="482"/>
    </location>
</feature>
<evidence type="ECO:0000259" key="3">
    <source>
        <dbReference type="PROSITE" id="PS50003"/>
    </source>
</evidence>
<name>A0A060T358_BLAAD</name>
<reference evidence="4" key="2">
    <citation type="submission" date="2014-06" db="EMBL/GenBank/DDBJ databases">
        <title>The complete genome of Blastobotrys (Arxula) adeninivorans LS3 - a yeast of biotechnological interest.</title>
        <authorList>
            <person name="Kunze G."/>
            <person name="Gaillardin C."/>
            <person name="Czernicka M."/>
            <person name="Durrens P."/>
            <person name="Martin T."/>
            <person name="Boer E."/>
            <person name="Gabaldon T."/>
            <person name="Cruz J."/>
            <person name="Talla E."/>
            <person name="Marck C."/>
            <person name="Goffeau A."/>
            <person name="Barbe V."/>
            <person name="Baret P."/>
            <person name="Baronian K."/>
            <person name="Beier S."/>
            <person name="Bleykasten C."/>
            <person name="Bode R."/>
            <person name="Casaregola S."/>
            <person name="Despons L."/>
            <person name="Fairhead C."/>
            <person name="Giersberg M."/>
            <person name="Gierski P."/>
            <person name="Hahnel U."/>
            <person name="Hartmann A."/>
            <person name="Jankowska D."/>
            <person name="Jubin C."/>
            <person name="Jung P."/>
            <person name="Lafontaine I."/>
            <person name="Leh-Louis V."/>
            <person name="Lemaire M."/>
            <person name="Marcet-Houben M."/>
            <person name="Mascher M."/>
            <person name="Morel G."/>
            <person name="Richard G.-F."/>
            <person name="Riechen J."/>
            <person name="Sacerdot C."/>
            <person name="Sarkar A."/>
            <person name="Savel G."/>
            <person name="Schacherer J."/>
            <person name="Sherman D."/>
            <person name="Straub M.-L."/>
            <person name="Stein N."/>
            <person name="Thierry A."/>
            <person name="Trautwein-Schult A."/>
            <person name="Westhof E."/>
            <person name="Worch S."/>
            <person name="Dujon B."/>
            <person name="Souciet J.-L."/>
            <person name="Wincker P."/>
            <person name="Scholz U."/>
            <person name="Neuveglise N."/>
        </authorList>
    </citation>
    <scope>NUCLEOTIDE SEQUENCE</scope>
    <source>
        <strain evidence="4">LS3</strain>
    </source>
</reference>
<feature type="compositionally biased region" description="Low complexity" evidence="2">
    <location>
        <begin position="530"/>
        <end position="593"/>
    </location>
</feature>
<dbReference type="PhylomeDB" id="A0A060T358"/>
<dbReference type="PANTHER" id="PTHR31941">
    <property type="entry name" value="CYTOSKELETAL SIGNALING PROTEIN SLM1"/>
    <property type="match status" value="1"/>
</dbReference>
<dbReference type="SMART" id="SM00233">
    <property type="entry name" value="PH"/>
    <property type="match status" value="1"/>
</dbReference>
<reference evidence="4" key="1">
    <citation type="submission" date="2014-02" db="EMBL/GenBank/DDBJ databases">
        <authorList>
            <person name="Genoscope - CEA"/>
        </authorList>
    </citation>
    <scope>NUCLEOTIDE SEQUENCE</scope>
    <source>
        <strain evidence="4">LS3</strain>
    </source>
</reference>
<feature type="compositionally biased region" description="Basic and acidic residues" evidence="2">
    <location>
        <begin position="594"/>
        <end position="605"/>
    </location>
</feature>
<dbReference type="Gene3D" id="1.20.1270.60">
    <property type="entry name" value="Arfaptin homology (AH) domain/BAR domain"/>
    <property type="match status" value="1"/>
</dbReference>
<dbReference type="Gene3D" id="2.30.29.30">
    <property type="entry name" value="Pleckstrin-homology domain (PH domain)/Phosphotyrosine-binding domain (PTB)"/>
    <property type="match status" value="1"/>
</dbReference>
<feature type="region of interest" description="Disordered" evidence="2">
    <location>
        <begin position="530"/>
        <end position="605"/>
    </location>
</feature>
<dbReference type="SUPFAM" id="SSF50729">
    <property type="entry name" value="PH domain-like"/>
    <property type="match status" value="1"/>
</dbReference>
<feature type="compositionally biased region" description="Low complexity" evidence="2">
    <location>
        <begin position="500"/>
        <end position="516"/>
    </location>
</feature>
<keyword evidence="1" id="KW-0597">Phosphoprotein</keyword>
<dbReference type="InterPro" id="IPR046869">
    <property type="entry name" value="SLM1/RGC1-like_PH"/>
</dbReference>
<dbReference type="AlphaFoldDB" id="A0A060T358"/>
<gene>
    <name evidence="4" type="ORF">GNLVRS02_ARAD1C34760g</name>
</gene>
<feature type="compositionally biased region" description="Polar residues" evidence="2">
    <location>
        <begin position="485"/>
        <end position="496"/>
    </location>
</feature>
<dbReference type="InterPro" id="IPR001849">
    <property type="entry name" value="PH_domain"/>
</dbReference>
<sequence>MPDRDRILGSAPRRVTESVFLVLSLLAMIITLCLRRTGRGSPPSSNGRSYKQARDPLLLLCYKPNFKYFSVPFFLTSCCKPSAFPLLVLFHLHLNMSSETPDVLSLQTPEPSNAILQTLENWRHVVTMLQDYLSTMQSTQKHVSSGLEKARKAIADAPKFTEAAEGSQTTGIVEAMATFRAKTDEVINKSAQTEEAYKGSVAAELETLRADIDKHIKGLKGNNFKNLKDIEKARSVTKKHIESLGHYTSSSGGSSKNDAKHDPFVLKRVTLNAIEDQLQQENMQSDAALQSQNSLRTLQNHIVQVLKNCMSQLNSIHDEYASGFSNASKEVTQSFDALSEEHEWQQFTALHNAVLVPDGGVKRTIDDVTFANAAHPSTKPLVEGILERKGGKILKSYSSEYHVLTPAGFIHSFKSQNHVQDPTPEFSLYLPEATLGPISDVPGKHKFTVFTKGSISKHSYAFKAPTVTELEQWYNAIKNFSSGTFSQEIESPTSPQSPVPAAAPAAAATTAPDAAATGATTAAAPAAATTTAPAATAPETVAAKEPVPATATAPAAEPASVPATSTSGAVPADTAGVTGVATDAQAAASAAASHAKEELPEIGKA</sequence>
<dbReference type="InterPro" id="IPR011993">
    <property type="entry name" value="PH-like_dom_sf"/>
</dbReference>
<dbReference type="InterPro" id="IPR027267">
    <property type="entry name" value="AH/BAR_dom_sf"/>
</dbReference>
<dbReference type="Pfam" id="PF20399">
    <property type="entry name" value="PH_20"/>
    <property type="match status" value="1"/>
</dbReference>
<dbReference type="Pfam" id="PF20400">
    <property type="entry name" value="BAR_4"/>
    <property type="match status" value="1"/>
</dbReference>
<evidence type="ECO:0000256" key="1">
    <source>
        <dbReference type="ARBA" id="ARBA00022553"/>
    </source>
</evidence>
<dbReference type="PROSITE" id="PS50003">
    <property type="entry name" value="PH_DOMAIN"/>
    <property type="match status" value="1"/>
</dbReference>
<proteinExistence type="predicted"/>
<evidence type="ECO:0000256" key="2">
    <source>
        <dbReference type="SAM" id="MobiDB-lite"/>
    </source>
</evidence>
<organism evidence="4">
    <name type="scientific">Blastobotrys adeninivorans</name>
    <name type="common">Yeast</name>
    <name type="synonym">Arxula adeninivorans</name>
    <dbReference type="NCBI Taxonomy" id="409370"/>
    <lineage>
        <taxon>Eukaryota</taxon>
        <taxon>Fungi</taxon>
        <taxon>Dikarya</taxon>
        <taxon>Ascomycota</taxon>
        <taxon>Saccharomycotina</taxon>
        <taxon>Dipodascomycetes</taxon>
        <taxon>Dipodascales</taxon>
        <taxon>Trichomonascaceae</taxon>
        <taxon>Blastobotrys</taxon>
    </lineage>
</organism>
<dbReference type="EMBL" id="HG937693">
    <property type="protein sequence ID" value="CDP35403.1"/>
    <property type="molecule type" value="Genomic_DNA"/>
</dbReference>
<accession>A0A060T358</accession>